<evidence type="ECO:0000313" key="2">
    <source>
        <dbReference type="EMBL" id="MDN3919410.1"/>
    </source>
</evidence>
<keyword evidence="1" id="KW-0732">Signal</keyword>
<dbReference type="EMBL" id="JAUHHC010000001">
    <property type="protein sequence ID" value="MDN3919410.1"/>
    <property type="molecule type" value="Genomic_DNA"/>
</dbReference>
<accession>A0ABT8DQS4</accession>
<evidence type="ECO:0000256" key="1">
    <source>
        <dbReference type="SAM" id="SignalP"/>
    </source>
</evidence>
<sequence length="269" mass="29522">MDKPPRCRRPRSLTLRLLLAALALAAGPAPAQPEPARIWRVCITDLAVPPYLNNDPQRLGVAERILLDAGREAGLGVMFLRYPVRRCAAMLDGEGVDAMLASPVARNQAKAMQFPQSRGGAVDAARRLARVNLVWVRRADATLNWDGTALTGVSPGKPPLVGTRAVMNSVIEPLRTRGFEVDDTAISTRQLLMKVAARRVDLAVGMQEEVEFALSEVGVKSLVVLPRAFSSSDYYAAVRPHLAPELQDKVEAWWTAIGRLRESPEYRVR</sequence>
<evidence type="ECO:0000313" key="3">
    <source>
        <dbReference type="Proteomes" id="UP001228044"/>
    </source>
</evidence>
<comment type="caution">
    <text evidence="2">The sequence shown here is derived from an EMBL/GenBank/DDBJ whole genome shotgun (WGS) entry which is preliminary data.</text>
</comment>
<keyword evidence="3" id="KW-1185">Reference proteome</keyword>
<feature type="signal peptide" evidence="1">
    <location>
        <begin position="1"/>
        <end position="31"/>
    </location>
</feature>
<proteinExistence type="predicted"/>
<feature type="chain" id="PRO_5047138579" description="Solute-binding protein family 3/N-terminal domain-containing protein" evidence="1">
    <location>
        <begin position="32"/>
        <end position="269"/>
    </location>
</feature>
<protein>
    <recommendedName>
        <fullName evidence="4">Solute-binding protein family 3/N-terminal domain-containing protein</fullName>
    </recommendedName>
</protein>
<dbReference type="SUPFAM" id="SSF53850">
    <property type="entry name" value="Periplasmic binding protein-like II"/>
    <property type="match status" value="1"/>
</dbReference>
<gene>
    <name evidence="2" type="ORF">QWJ38_03855</name>
</gene>
<name>A0ABT8DQS4_9BURK</name>
<organism evidence="2 3">
    <name type="scientific">Roseateles violae</name>
    <dbReference type="NCBI Taxonomy" id="3058042"/>
    <lineage>
        <taxon>Bacteria</taxon>
        <taxon>Pseudomonadati</taxon>
        <taxon>Pseudomonadota</taxon>
        <taxon>Betaproteobacteria</taxon>
        <taxon>Burkholderiales</taxon>
        <taxon>Sphaerotilaceae</taxon>
        <taxon>Roseateles</taxon>
    </lineage>
</organism>
<reference evidence="2 3" key="1">
    <citation type="submission" date="2023-06" db="EMBL/GenBank/DDBJ databases">
        <title>Pelomonas sp. PFR6 16S ribosomal RNA gene Genome sequencing and assembly.</title>
        <authorList>
            <person name="Woo H."/>
        </authorList>
    </citation>
    <scope>NUCLEOTIDE SEQUENCE [LARGE SCALE GENOMIC DNA]</scope>
    <source>
        <strain evidence="2 3">PFR6</strain>
    </source>
</reference>
<evidence type="ECO:0008006" key="4">
    <source>
        <dbReference type="Google" id="ProtNLM"/>
    </source>
</evidence>
<dbReference type="RefSeq" id="WP_290357714.1">
    <property type="nucleotide sequence ID" value="NZ_JAUHHC010000001.1"/>
</dbReference>
<dbReference type="Proteomes" id="UP001228044">
    <property type="component" value="Unassembled WGS sequence"/>
</dbReference>